<keyword evidence="8" id="KW-0496">Mitochondrion</keyword>
<dbReference type="PANTHER" id="PTHR45624:SF51">
    <property type="entry name" value="CARRIER PROTEIN YMC2, MITOCHONDRIAL-RELATED"/>
    <property type="match status" value="1"/>
</dbReference>
<evidence type="ECO:0000256" key="9">
    <source>
        <dbReference type="ARBA" id="ARBA00023136"/>
    </source>
</evidence>
<accession>A0A448YRU2</accession>
<dbReference type="Gene3D" id="1.50.40.10">
    <property type="entry name" value="Mitochondrial carrier domain"/>
    <property type="match status" value="1"/>
</dbReference>
<dbReference type="InterPro" id="IPR023395">
    <property type="entry name" value="MCP_dom_sf"/>
</dbReference>
<evidence type="ECO:0000313" key="13">
    <source>
        <dbReference type="Proteomes" id="UP000290900"/>
    </source>
</evidence>
<protein>
    <submittedName>
        <fullName evidence="12">DEKNAAC104918</fullName>
    </submittedName>
</protein>
<keyword evidence="7" id="KW-1133">Transmembrane helix</keyword>
<comment type="subcellular location">
    <subcellularLocation>
        <location evidence="1">Mitochondrion inner membrane</location>
        <topology evidence="1">Multi-pass membrane protein</topology>
    </subcellularLocation>
</comment>
<comment type="similarity">
    <text evidence="2 11">Belongs to the mitochondrial carrier (TC 2.A.29) family.</text>
</comment>
<keyword evidence="6" id="KW-0999">Mitochondrion inner membrane</keyword>
<keyword evidence="13" id="KW-1185">Reference proteome</keyword>
<dbReference type="PRINTS" id="PR00926">
    <property type="entry name" value="MITOCARRIER"/>
</dbReference>
<sequence>MDGTTNGLDVDSLDDPYRAAKDIFAGTVGGIAQVLVGQPFDTTKVRIQSAPPGTYSSAVDVVRKLLQLEGPLAFYKGTLTPLIGIGAVVSVQFGVNEYMKRFFNKRNNGDKMTMQQFFISGSVSGLANSFLASPIEHIRIRLQTQTVGPKVFTGPIDVIQKLYKQGGIRLIYRGLGATLLRESIGAGSYFLTFEALVQRDMDKYHKPRKEVESWKNCLYGGLAGYAMWLSIYPVDVLKSNLQADNYKNPKFKTYADSARFIFQKYGIRGFFKGFITTLLRAAPANAATFVAFEETMRLLG</sequence>
<evidence type="ECO:0000256" key="2">
    <source>
        <dbReference type="ARBA" id="ARBA00006375"/>
    </source>
</evidence>
<dbReference type="PROSITE" id="PS50920">
    <property type="entry name" value="SOLCAR"/>
    <property type="match status" value="3"/>
</dbReference>
<evidence type="ECO:0000256" key="3">
    <source>
        <dbReference type="ARBA" id="ARBA00022448"/>
    </source>
</evidence>
<feature type="repeat" description="Solcar" evidence="10">
    <location>
        <begin position="112"/>
        <end position="199"/>
    </location>
</feature>
<keyword evidence="9 10" id="KW-0472">Membrane</keyword>
<dbReference type="GO" id="GO:0005743">
    <property type="term" value="C:mitochondrial inner membrane"/>
    <property type="evidence" value="ECO:0007669"/>
    <property type="project" value="UniProtKB-SubCell"/>
</dbReference>
<proteinExistence type="inferred from homology"/>
<name>A0A448YRU2_BRENA</name>
<reference evidence="12 13" key="1">
    <citation type="submission" date="2018-12" db="EMBL/GenBank/DDBJ databases">
        <authorList>
            <person name="Tiukova I."/>
            <person name="Dainat J."/>
        </authorList>
    </citation>
    <scope>NUCLEOTIDE SEQUENCE [LARGE SCALE GENOMIC DNA]</scope>
</reference>
<evidence type="ECO:0000256" key="7">
    <source>
        <dbReference type="ARBA" id="ARBA00022989"/>
    </source>
</evidence>
<evidence type="ECO:0000256" key="4">
    <source>
        <dbReference type="ARBA" id="ARBA00022692"/>
    </source>
</evidence>
<feature type="repeat" description="Solcar" evidence="10">
    <location>
        <begin position="211"/>
        <end position="298"/>
    </location>
</feature>
<evidence type="ECO:0000256" key="5">
    <source>
        <dbReference type="ARBA" id="ARBA00022737"/>
    </source>
</evidence>
<dbReference type="EMBL" id="CAACVR010000056">
    <property type="protein sequence ID" value="VEU23633.1"/>
    <property type="molecule type" value="Genomic_DNA"/>
</dbReference>
<keyword evidence="3 11" id="KW-0813">Transport</keyword>
<evidence type="ECO:0000256" key="11">
    <source>
        <dbReference type="RuleBase" id="RU000488"/>
    </source>
</evidence>
<evidence type="ECO:0000313" key="12">
    <source>
        <dbReference type="EMBL" id="VEU23633.1"/>
    </source>
</evidence>
<dbReference type="GO" id="GO:0000064">
    <property type="term" value="F:L-ornithine transmembrane transporter activity"/>
    <property type="evidence" value="ECO:0007669"/>
    <property type="project" value="TreeGrafter"/>
</dbReference>
<gene>
    <name evidence="12" type="ORF">BRENAR_LOCUS4362</name>
</gene>
<evidence type="ECO:0000256" key="6">
    <source>
        <dbReference type="ARBA" id="ARBA00022792"/>
    </source>
</evidence>
<dbReference type="Pfam" id="PF00153">
    <property type="entry name" value="Mito_carr"/>
    <property type="match status" value="3"/>
</dbReference>
<dbReference type="InterPro" id="IPR018108">
    <property type="entry name" value="MCP_transmembrane"/>
</dbReference>
<dbReference type="Proteomes" id="UP000290900">
    <property type="component" value="Unassembled WGS sequence"/>
</dbReference>
<dbReference type="InParanoid" id="A0A448YRU2"/>
<organism evidence="12 13">
    <name type="scientific">Brettanomyces naardenensis</name>
    <name type="common">Yeast</name>
    <dbReference type="NCBI Taxonomy" id="13370"/>
    <lineage>
        <taxon>Eukaryota</taxon>
        <taxon>Fungi</taxon>
        <taxon>Dikarya</taxon>
        <taxon>Ascomycota</taxon>
        <taxon>Saccharomycotina</taxon>
        <taxon>Pichiomycetes</taxon>
        <taxon>Pichiales</taxon>
        <taxon>Pichiaceae</taxon>
        <taxon>Brettanomyces</taxon>
    </lineage>
</organism>
<dbReference type="InterPro" id="IPR002067">
    <property type="entry name" value="MCP"/>
</dbReference>
<keyword evidence="4 10" id="KW-0812">Transmembrane</keyword>
<evidence type="ECO:0000256" key="1">
    <source>
        <dbReference type="ARBA" id="ARBA00004448"/>
    </source>
</evidence>
<feature type="repeat" description="Solcar" evidence="10">
    <location>
        <begin position="17"/>
        <end position="102"/>
    </location>
</feature>
<evidence type="ECO:0000256" key="8">
    <source>
        <dbReference type="ARBA" id="ARBA00023128"/>
    </source>
</evidence>
<dbReference type="OrthoDB" id="409586at2759"/>
<dbReference type="GO" id="GO:1990575">
    <property type="term" value="P:mitochondrial L-ornithine transmembrane transport"/>
    <property type="evidence" value="ECO:0007669"/>
    <property type="project" value="TreeGrafter"/>
</dbReference>
<dbReference type="InterPro" id="IPR050567">
    <property type="entry name" value="Mitochondrial_Carrier"/>
</dbReference>
<dbReference type="SUPFAM" id="SSF103506">
    <property type="entry name" value="Mitochondrial carrier"/>
    <property type="match status" value="1"/>
</dbReference>
<dbReference type="FunCoup" id="A0A448YRU2">
    <property type="interactions" value="277"/>
</dbReference>
<dbReference type="AlphaFoldDB" id="A0A448YRU2"/>
<dbReference type="PANTHER" id="PTHR45624">
    <property type="entry name" value="MITOCHONDRIAL BASIC AMINO ACIDS TRANSPORTER-RELATED"/>
    <property type="match status" value="1"/>
</dbReference>
<evidence type="ECO:0000256" key="10">
    <source>
        <dbReference type="PROSITE-ProRule" id="PRU00282"/>
    </source>
</evidence>
<dbReference type="STRING" id="13370.A0A448YRU2"/>
<keyword evidence="5" id="KW-0677">Repeat</keyword>